<keyword evidence="4" id="KW-1185">Reference proteome</keyword>
<gene>
    <name evidence="3" type="ORF">GTQ55_15800</name>
</gene>
<reference evidence="3 4" key="1">
    <citation type="submission" date="2020-01" db="EMBL/GenBank/DDBJ databases">
        <title>The possibility of degradation of plastic by Microbulbifer hydrolyticus IRE-31.</title>
        <authorList>
            <person name="Liu L."/>
        </authorList>
    </citation>
    <scope>NUCLEOTIDE SEQUENCE [LARGE SCALE GENOMIC DNA]</scope>
    <source>
        <strain evidence="3 4">IRE-31</strain>
    </source>
</reference>
<dbReference type="Pfam" id="PF24514">
    <property type="entry name" value="SpaA_4"/>
    <property type="match status" value="1"/>
</dbReference>
<accession>A0ABX6IZS0</accession>
<dbReference type="EMBL" id="CP047491">
    <property type="protein sequence ID" value="QHQ40295.1"/>
    <property type="molecule type" value="Genomic_DNA"/>
</dbReference>
<evidence type="ECO:0000313" key="4">
    <source>
        <dbReference type="Proteomes" id="UP000464675"/>
    </source>
</evidence>
<evidence type="ECO:0000259" key="2">
    <source>
        <dbReference type="Pfam" id="PF24514"/>
    </source>
</evidence>
<keyword evidence="1" id="KW-0732">Signal</keyword>
<organism evidence="3 4">
    <name type="scientific">Microbulbifer hydrolyticus</name>
    <dbReference type="NCBI Taxonomy" id="48074"/>
    <lineage>
        <taxon>Bacteria</taxon>
        <taxon>Pseudomonadati</taxon>
        <taxon>Pseudomonadota</taxon>
        <taxon>Gammaproteobacteria</taxon>
        <taxon>Cellvibrionales</taxon>
        <taxon>Microbulbiferaceae</taxon>
        <taxon>Microbulbifer</taxon>
    </lineage>
</organism>
<protein>
    <recommendedName>
        <fullName evidence="2">SpaA-like prealbumin fold domain-containing protein</fullName>
    </recommendedName>
</protein>
<dbReference type="InterPro" id="IPR055371">
    <property type="entry name" value="SpaA_PFL_dom_4"/>
</dbReference>
<feature type="signal peptide" evidence="1">
    <location>
        <begin position="1"/>
        <end position="25"/>
    </location>
</feature>
<dbReference type="RefSeq" id="WP_161859593.1">
    <property type="nucleotide sequence ID" value="NZ_JACHHR010000003.1"/>
</dbReference>
<feature type="chain" id="PRO_5045737091" description="SpaA-like prealbumin fold domain-containing protein" evidence="1">
    <location>
        <begin position="26"/>
        <end position="815"/>
    </location>
</feature>
<feature type="domain" description="SpaA-like prealbumin fold" evidence="2">
    <location>
        <begin position="346"/>
        <end position="451"/>
    </location>
</feature>
<name>A0ABX6IZS0_9GAMM</name>
<dbReference type="Gene3D" id="2.60.40.1140">
    <property type="entry name" value="Collagen-binding surface protein Cna, B-type domain"/>
    <property type="match status" value="1"/>
</dbReference>
<dbReference type="Proteomes" id="UP000464675">
    <property type="component" value="Chromosome"/>
</dbReference>
<evidence type="ECO:0000313" key="3">
    <source>
        <dbReference type="EMBL" id="QHQ40295.1"/>
    </source>
</evidence>
<sequence>MMLGKAMRKLVTGGALALLVVPVAAQVMTTTNAQQGLSCAGTRYGSDLNCSAGEFTVEPVFSAEPGTPPFCVAGEEFLFRVDIGLSGSNADRYDVGFFVGESGNDPRVSDASQSCSVATFPTSPLPWFDKSPANAANSCGDYTQRGDDDVRVDKIRVLCQGDAATGALQVPFVLTYNQNEQASCAVPSDVQPGSKSKCNSGVSLVSGDVKVFSGAHVDVTKQTEPDGEGQAFTYTASGPAGSKVIVRRADGSYTDTIASADSTATFTLSDGETARVFITALPTAQRLVISEQLETGWDSTALINCSDQRGDPVVTVDEANRSITADLDENNSAAACTITNRKLPQVTVTKTSLGDGGSFTFSGSNGLSDQIITTPSAGASVSGSAQYLAAFGVATNLVEVPQEGWRLESVNCSGLGAGGNATADLATQTVTLDTAAVSEPGAEIGCTFTNVRQRNLTVTKQLTAISPWPDGDSGLFVMSANGTAGTEGGNGASASELVDVGASATFSESAGSGTDLANYSATYSCNTTPATSGSGTSGALTMPNTDVDCTFTNTRRSATLTLRKTWQDGASGDTATVSSSGFNNTASTGAVVSTGNNSVDGTPVTVYAGESGTIVESFSVGDPGLYSLAIDCSGGSLSGSTLTVLPGDTSILCTATNSRMLPSLSLLKWVATLWDPVNGSVNPKSIPGAVSQYTLRLSNSGDGSTDSGSLVLDDALPEHVDLYVGDLGVAGSGPVGFRDGTPASGLSWVYSALDSETDHVEFSQDGIDWSYVPVPDADGFDPSVRHIRLKPAGRMNGQSGGSDTWVEFTFRVRVR</sequence>
<evidence type="ECO:0000256" key="1">
    <source>
        <dbReference type="SAM" id="SignalP"/>
    </source>
</evidence>
<proteinExistence type="predicted"/>